<evidence type="ECO:0000313" key="15">
    <source>
        <dbReference type="EMBL" id="QUJ77501.1"/>
    </source>
</evidence>
<keyword evidence="10 11" id="KW-0100">Branched-chain amino acid biosynthesis</keyword>
<evidence type="ECO:0000256" key="2">
    <source>
        <dbReference type="ARBA" id="ARBA00005025"/>
    </source>
</evidence>
<dbReference type="InterPro" id="IPR011766">
    <property type="entry name" value="TPP_enzyme_TPP-bd"/>
</dbReference>
<dbReference type="AlphaFoldDB" id="A0A975JFZ7"/>
<dbReference type="EC" id="2.2.1.6" evidence="4 11"/>
<dbReference type="GO" id="GO:0050660">
    <property type="term" value="F:flavin adenine dinucleotide binding"/>
    <property type="evidence" value="ECO:0007669"/>
    <property type="project" value="InterPro"/>
</dbReference>
<evidence type="ECO:0000256" key="9">
    <source>
        <dbReference type="ARBA" id="ARBA00023052"/>
    </source>
</evidence>
<dbReference type="Pfam" id="PF02776">
    <property type="entry name" value="TPP_enzyme_N"/>
    <property type="match status" value="1"/>
</dbReference>
<evidence type="ECO:0000313" key="16">
    <source>
        <dbReference type="Proteomes" id="UP000683291"/>
    </source>
</evidence>
<dbReference type="NCBIfam" id="TIGR00118">
    <property type="entry name" value="acolac_lg"/>
    <property type="match status" value="1"/>
</dbReference>
<comment type="pathway">
    <text evidence="1 11">Amino-acid biosynthesis; L-isoleucine biosynthesis; L-isoleucine from 2-oxobutanoate: step 1/4.</text>
</comment>
<dbReference type="SUPFAM" id="SSF52518">
    <property type="entry name" value="Thiamin diphosphate-binding fold (THDP-binding)"/>
    <property type="match status" value="2"/>
</dbReference>
<evidence type="ECO:0000256" key="10">
    <source>
        <dbReference type="ARBA" id="ARBA00023304"/>
    </source>
</evidence>
<dbReference type="InterPro" id="IPR012846">
    <property type="entry name" value="Acetolactate_synth_lsu"/>
</dbReference>
<protein>
    <recommendedName>
        <fullName evidence="4 11">Acetolactate synthase</fullName>
        <ecNumber evidence="4 11">2.2.1.6</ecNumber>
    </recommendedName>
</protein>
<dbReference type="RefSeq" id="WP_212705695.1">
    <property type="nucleotide sequence ID" value="NZ_CP073581.1"/>
</dbReference>
<dbReference type="GO" id="GO:0009097">
    <property type="term" value="P:isoleucine biosynthetic process"/>
    <property type="evidence" value="ECO:0007669"/>
    <property type="project" value="TreeGrafter"/>
</dbReference>
<comment type="pathway">
    <text evidence="2 11">Amino-acid biosynthesis; L-valine biosynthesis; L-valine from pyruvate: step 1/4.</text>
</comment>
<comment type="cofactor">
    <cofactor evidence="11">
        <name>Mg(2+)</name>
        <dbReference type="ChEBI" id="CHEBI:18420"/>
    </cofactor>
    <text evidence="11">Binds 1 Mg(2+) ion per subunit.</text>
</comment>
<keyword evidence="6 11" id="KW-0808">Transferase</keyword>
<comment type="catalytic activity">
    <reaction evidence="11">
        <text>2 pyruvate + H(+) = (2S)-2-acetolactate + CO2</text>
        <dbReference type="Rhea" id="RHEA:25249"/>
        <dbReference type="ChEBI" id="CHEBI:15361"/>
        <dbReference type="ChEBI" id="CHEBI:15378"/>
        <dbReference type="ChEBI" id="CHEBI:16526"/>
        <dbReference type="ChEBI" id="CHEBI:58476"/>
        <dbReference type="EC" id="2.2.1.6"/>
    </reaction>
</comment>
<evidence type="ECO:0000256" key="5">
    <source>
        <dbReference type="ARBA" id="ARBA00022605"/>
    </source>
</evidence>
<comment type="similarity">
    <text evidence="3 11">Belongs to the TPP enzyme family.</text>
</comment>
<keyword evidence="9 11" id="KW-0786">Thiamine pyrophosphate</keyword>
<dbReference type="GO" id="GO:0000287">
    <property type="term" value="F:magnesium ion binding"/>
    <property type="evidence" value="ECO:0007669"/>
    <property type="project" value="UniProtKB-UniRule"/>
</dbReference>
<dbReference type="NCBIfam" id="NF006581">
    <property type="entry name" value="PRK09107.1"/>
    <property type="match status" value="1"/>
</dbReference>
<dbReference type="PANTHER" id="PTHR18968">
    <property type="entry name" value="THIAMINE PYROPHOSPHATE ENZYMES"/>
    <property type="match status" value="1"/>
</dbReference>
<dbReference type="CDD" id="cd02015">
    <property type="entry name" value="TPP_AHAS"/>
    <property type="match status" value="1"/>
</dbReference>
<evidence type="ECO:0000259" key="13">
    <source>
        <dbReference type="Pfam" id="PF02775"/>
    </source>
</evidence>
<dbReference type="GO" id="GO:0030976">
    <property type="term" value="F:thiamine pyrophosphate binding"/>
    <property type="evidence" value="ECO:0007669"/>
    <property type="project" value="UniProtKB-UniRule"/>
</dbReference>
<gene>
    <name evidence="15" type="ORF">KDD17_05790</name>
</gene>
<dbReference type="InterPro" id="IPR012001">
    <property type="entry name" value="Thiamin_PyroP_enz_TPP-bd_dom"/>
</dbReference>
<dbReference type="GO" id="GO:0009099">
    <property type="term" value="P:L-valine biosynthetic process"/>
    <property type="evidence" value="ECO:0007669"/>
    <property type="project" value="TreeGrafter"/>
</dbReference>
<dbReference type="PANTHER" id="PTHR18968:SF13">
    <property type="entry name" value="ACETOLACTATE SYNTHASE CATALYTIC SUBUNIT, MITOCHONDRIAL"/>
    <property type="match status" value="1"/>
</dbReference>
<reference evidence="15" key="1">
    <citation type="submission" date="2021-04" db="EMBL/GenBank/DDBJ databases">
        <title>Complete genome sequence for Sulfitobacter sp. strain JK7-1.</title>
        <authorList>
            <person name="Park S.-J."/>
        </authorList>
    </citation>
    <scope>NUCLEOTIDE SEQUENCE</scope>
    <source>
        <strain evidence="15">JK7-1</strain>
    </source>
</reference>
<evidence type="ECO:0000256" key="7">
    <source>
        <dbReference type="ARBA" id="ARBA00022723"/>
    </source>
</evidence>
<dbReference type="Gene3D" id="3.40.50.1220">
    <property type="entry name" value="TPP-binding domain"/>
    <property type="match status" value="1"/>
</dbReference>
<dbReference type="EMBL" id="CP073581">
    <property type="protein sequence ID" value="QUJ77501.1"/>
    <property type="molecule type" value="Genomic_DNA"/>
</dbReference>
<evidence type="ECO:0000256" key="1">
    <source>
        <dbReference type="ARBA" id="ARBA00004974"/>
    </source>
</evidence>
<evidence type="ECO:0000256" key="3">
    <source>
        <dbReference type="ARBA" id="ARBA00007812"/>
    </source>
</evidence>
<dbReference type="Pfam" id="PF00205">
    <property type="entry name" value="TPP_enzyme_M"/>
    <property type="match status" value="1"/>
</dbReference>
<organism evidence="15 16">
    <name type="scientific">Sulfitobacter albidus</name>
    <dbReference type="NCBI Taxonomy" id="2829501"/>
    <lineage>
        <taxon>Bacteria</taxon>
        <taxon>Pseudomonadati</taxon>
        <taxon>Pseudomonadota</taxon>
        <taxon>Alphaproteobacteria</taxon>
        <taxon>Rhodobacterales</taxon>
        <taxon>Roseobacteraceae</taxon>
        <taxon>Sulfitobacter</taxon>
    </lineage>
</organism>
<evidence type="ECO:0000256" key="6">
    <source>
        <dbReference type="ARBA" id="ARBA00022679"/>
    </source>
</evidence>
<dbReference type="GO" id="GO:0005948">
    <property type="term" value="C:acetolactate synthase complex"/>
    <property type="evidence" value="ECO:0007669"/>
    <property type="project" value="TreeGrafter"/>
</dbReference>
<dbReference type="InterPro" id="IPR039368">
    <property type="entry name" value="AHAS_TPP"/>
</dbReference>
<dbReference type="CDD" id="cd07035">
    <property type="entry name" value="TPP_PYR_POX_like"/>
    <property type="match status" value="1"/>
</dbReference>
<name>A0A975JFZ7_9RHOB</name>
<sequence>MTRQMTGAKMVVQALIDQGVDTVFGYPGGAVLPIYDEIFQQNHIKHVLVRHEQGAVHAAEGYARATGKPGVVLVTSGPGATNAVTGLTDALMDSIPIVVLTGQVPTFMIGSDAFQEADTVGITRPCTKHNWLVKETDRLSGVIHEAFHIATNGRPGPVLVDIPKDVQFATGTYTPKKPQASHYQPQLKGDMEAITELVEAMEKAKRPVFYTGGGVINSGPGASQLLRELVEATGFPITSTLMGLGCYPASGDKWLGMLGMHGTYEANMSMHGCDLMINIGARFDDRITGVVDKFSPHSTKAHIDIDPSSINKVIRVDIPIMGDVGHVLEDLLKVWKSRGRKTNSEAVAKWWKRIEEWRAVDCLKFTQKGPTIKPQHALARLEALTKEHDRYICTEVGQHQMWAAQYLGFEDPNRWMTSGGLGTMGYGFPASIGVQMAHRDALVINVAGEASWLMNMQEMGTAVQYNLPVKQFILNNERLGMVRQWQELLHGERYSQSWSEALPDFVKLAEAFGAKGILCSDPADLDEAIMEMINHDGPVIFDCLVEKHENCFPMIPSGKAHNEMIMGDVDTQTAIDAEGKVLV</sequence>
<feature type="domain" description="Thiamine pyrophosphate enzyme central" evidence="12">
    <location>
        <begin position="194"/>
        <end position="331"/>
    </location>
</feature>
<dbReference type="Gene3D" id="3.40.50.970">
    <property type="match status" value="2"/>
</dbReference>
<evidence type="ECO:0000259" key="14">
    <source>
        <dbReference type="Pfam" id="PF02776"/>
    </source>
</evidence>
<feature type="domain" description="Thiamine pyrophosphate enzyme TPP-binding" evidence="13">
    <location>
        <begin position="396"/>
        <end position="543"/>
    </location>
</feature>
<keyword evidence="5 11" id="KW-0028">Amino-acid biosynthesis</keyword>
<evidence type="ECO:0000259" key="12">
    <source>
        <dbReference type="Pfam" id="PF00205"/>
    </source>
</evidence>
<evidence type="ECO:0000256" key="4">
    <source>
        <dbReference type="ARBA" id="ARBA00013145"/>
    </source>
</evidence>
<evidence type="ECO:0000256" key="8">
    <source>
        <dbReference type="ARBA" id="ARBA00022842"/>
    </source>
</evidence>
<dbReference type="SUPFAM" id="SSF52467">
    <property type="entry name" value="DHS-like NAD/FAD-binding domain"/>
    <property type="match status" value="1"/>
</dbReference>
<keyword evidence="7 11" id="KW-0479">Metal-binding</keyword>
<proteinExistence type="inferred from homology"/>
<dbReference type="InterPro" id="IPR029061">
    <property type="entry name" value="THDP-binding"/>
</dbReference>
<dbReference type="FunFam" id="3.40.50.970:FF:000007">
    <property type="entry name" value="Acetolactate synthase"/>
    <property type="match status" value="1"/>
</dbReference>
<dbReference type="Proteomes" id="UP000683291">
    <property type="component" value="Chromosome 1"/>
</dbReference>
<keyword evidence="8 11" id="KW-0460">Magnesium</keyword>
<accession>A0A975JFZ7</accession>
<dbReference type="InterPro" id="IPR045229">
    <property type="entry name" value="TPP_enz"/>
</dbReference>
<feature type="domain" description="Thiamine pyrophosphate enzyme N-terminal TPP-binding" evidence="14">
    <location>
        <begin position="5"/>
        <end position="120"/>
    </location>
</feature>
<dbReference type="InterPro" id="IPR029035">
    <property type="entry name" value="DHS-like_NAD/FAD-binding_dom"/>
</dbReference>
<dbReference type="KEGG" id="sual:KDD17_05790"/>
<keyword evidence="16" id="KW-1185">Reference proteome</keyword>
<dbReference type="InterPro" id="IPR012000">
    <property type="entry name" value="Thiamin_PyroP_enz_cen_dom"/>
</dbReference>
<dbReference type="FunFam" id="3.40.50.1220:FF:000008">
    <property type="entry name" value="Acetolactate synthase"/>
    <property type="match status" value="1"/>
</dbReference>
<dbReference type="GO" id="GO:0003984">
    <property type="term" value="F:acetolactate synthase activity"/>
    <property type="evidence" value="ECO:0007669"/>
    <property type="project" value="UniProtKB-EC"/>
</dbReference>
<evidence type="ECO:0000256" key="11">
    <source>
        <dbReference type="RuleBase" id="RU003591"/>
    </source>
</evidence>
<comment type="cofactor">
    <cofactor evidence="11">
        <name>thiamine diphosphate</name>
        <dbReference type="ChEBI" id="CHEBI:58937"/>
    </cofactor>
    <text evidence="11">Binds 1 thiamine pyrophosphate per subunit.</text>
</comment>
<dbReference type="Pfam" id="PF02775">
    <property type="entry name" value="TPP_enzyme_C"/>
    <property type="match status" value="1"/>
</dbReference>